<evidence type="ECO:0000313" key="2">
    <source>
        <dbReference type="Proteomes" id="UP001143700"/>
    </source>
</evidence>
<sequence length="462" mass="53828">MSTRSSIAMLEKDGTVRMTTIHWDGYITGVGYTLVHDYSDFDKAERLINLGAISCLGKHVEASELTKRFGFDGRFKHEYQKLSKKEQKKLDKDDRNYTLAYHRDRGEELVLWKFKSIPAYLNGLKHYGQEYDYFLGRDKDLNPQWYLVLETGFKALYCDEEVSNVMNCLEVNPERINIADIFKSEDKSYCDPKKFNDRLRKIKVKNIIAFLDQFQQAYNLGTPLIDQFGPNQYKARFTSTANHYDDRVQITLKDPDTNEDRGFSLMVDAIKTREAIPRQVLRWLLVDLDRYFNAQAPKYKLEEVPKLQKLLAIKEQIANFYRTKVKYDPDSIAFKYFLYLCCKETGDASGYDPEYFNIMVKPYVKKRVDKFFKTEFGTALDDLTPEDVANLLEKRGTGYDAKSPYESYLAVTMRGVNPSDPNLFVDPKDSSALYRIIYSNYKNLVARDTENTLIQAEQFASK</sequence>
<reference evidence="1" key="2">
    <citation type="submission" date="2022-10" db="EMBL/GenBank/DDBJ databases">
        <authorList>
            <person name="Kostovova I."/>
            <person name="Moravkova M."/>
            <person name="Pechar R."/>
        </authorList>
    </citation>
    <scope>NUCLEOTIDE SEQUENCE</scope>
    <source>
        <strain evidence="1">M356A</strain>
    </source>
</reference>
<protein>
    <submittedName>
        <fullName evidence="1">Uncharacterized protein</fullName>
    </submittedName>
</protein>
<evidence type="ECO:0000313" key="1">
    <source>
        <dbReference type="EMBL" id="MDB6262444.1"/>
    </source>
</evidence>
<dbReference type="Proteomes" id="UP001143700">
    <property type="component" value="Unassembled WGS sequence"/>
</dbReference>
<gene>
    <name evidence="1" type="ORF">ODV15_07765</name>
</gene>
<dbReference type="AlphaFoldDB" id="A0A9X4ACV7"/>
<dbReference type="RefSeq" id="WP_271870392.1">
    <property type="nucleotide sequence ID" value="NZ_JAOTGU010000011.1"/>
</dbReference>
<proteinExistence type="predicted"/>
<reference evidence="1" key="1">
    <citation type="journal article" date="2022" name="Microorganisms">
        <title>Antibiotic Susceptibility, Resistance Gene Determinants and Corresponding Genomic Regions in Lactobacillus amylovorus Isolates Derived from Wild Boars and Domestic Pigs.</title>
        <authorList>
            <person name="Moravkova M."/>
            <person name="Kostovova I."/>
            <person name="Kavanova K."/>
            <person name="Pechar R."/>
            <person name="Stanek S."/>
            <person name="Brychta A."/>
            <person name="Zeman M."/>
            <person name="Kubasova T."/>
        </authorList>
    </citation>
    <scope>NUCLEOTIDE SEQUENCE</scope>
    <source>
        <strain evidence="1">M356A</strain>
    </source>
</reference>
<dbReference type="EMBL" id="JAOTGU010000011">
    <property type="protein sequence ID" value="MDB6262444.1"/>
    <property type="molecule type" value="Genomic_DNA"/>
</dbReference>
<comment type="caution">
    <text evidence="1">The sequence shown here is derived from an EMBL/GenBank/DDBJ whole genome shotgun (WGS) entry which is preliminary data.</text>
</comment>
<name>A0A9X4ACV7_LACAM</name>
<accession>A0A9X4ACV7</accession>
<organism evidence="1 2">
    <name type="scientific">Lactobacillus amylovorus</name>
    <dbReference type="NCBI Taxonomy" id="1604"/>
    <lineage>
        <taxon>Bacteria</taxon>
        <taxon>Bacillati</taxon>
        <taxon>Bacillota</taxon>
        <taxon>Bacilli</taxon>
        <taxon>Lactobacillales</taxon>
        <taxon>Lactobacillaceae</taxon>
        <taxon>Lactobacillus</taxon>
    </lineage>
</organism>